<evidence type="ECO:0000256" key="1">
    <source>
        <dbReference type="ARBA" id="ARBA00004370"/>
    </source>
</evidence>
<reference evidence="8" key="1">
    <citation type="submission" date="2021-01" db="EMBL/GenBank/DDBJ databases">
        <authorList>
            <person name="Zahm M."/>
            <person name="Roques C."/>
            <person name="Cabau C."/>
            <person name="Klopp C."/>
            <person name="Donnadieu C."/>
            <person name="Jouanno E."/>
            <person name="Lampietro C."/>
            <person name="Louis A."/>
            <person name="Herpin A."/>
            <person name="Echchiki A."/>
            <person name="Berthelot C."/>
            <person name="Parey E."/>
            <person name="Roest-Crollius H."/>
            <person name="Braasch I."/>
            <person name="Postlethwait J."/>
            <person name="Bobe J."/>
            <person name="Montfort J."/>
            <person name="Bouchez O."/>
            <person name="Begum T."/>
            <person name="Mejri S."/>
            <person name="Adams A."/>
            <person name="Chen W.-J."/>
            <person name="Guiguen Y."/>
        </authorList>
    </citation>
    <scope>NUCLEOTIDE SEQUENCE</scope>
    <source>
        <tissue evidence="8">Blood</tissue>
    </source>
</reference>
<dbReference type="CDD" id="cd00637">
    <property type="entry name" value="7tm_classA_rhodopsin-like"/>
    <property type="match status" value="1"/>
</dbReference>
<feature type="compositionally biased region" description="Basic and acidic residues" evidence="5">
    <location>
        <begin position="112"/>
        <end position="121"/>
    </location>
</feature>
<evidence type="ECO:0000256" key="6">
    <source>
        <dbReference type="SAM" id="Phobius"/>
    </source>
</evidence>
<keyword evidence="4 6" id="KW-0472">Membrane</keyword>
<dbReference type="OrthoDB" id="9845816at2759"/>
<keyword evidence="2 6" id="KW-0812">Transmembrane</keyword>
<feature type="region of interest" description="Disordered" evidence="5">
    <location>
        <begin position="99"/>
        <end position="121"/>
    </location>
</feature>
<evidence type="ECO:0000313" key="8">
    <source>
        <dbReference type="EMBL" id="KAI1898807.1"/>
    </source>
</evidence>
<sequence length="141" mass="15555">MALDRYFAICFPLKYSSMCCTQWPWLIGLLTWGLALVTPLSLLPRLKGVGHLERETCGREQLRKVHRSDHLWAAQRGASGATVPSLSMLVLPREELSGVDCPSHGASLPSSDKGESNDFPKTHVNRAAEDICVNGQERAHC</sequence>
<protein>
    <recommendedName>
        <fullName evidence="7">G-protein coupled receptors family 1 profile domain-containing protein</fullName>
    </recommendedName>
</protein>
<keyword evidence="3 6" id="KW-1133">Transmembrane helix</keyword>
<name>A0A8T3DTS0_9TELE</name>
<dbReference type="EMBL" id="JAERUA010000006">
    <property type="protein sequence ID" value="KAI1898807.1"/>
    <property type="molecule type" value="Genomic_DNA"/>
</dbReference>
<dbReference type="SUPFAM" id="SSF81321">
    <property type="entry name" value="Family A G protein-coupled receptor-like"/>
    <property type="match status" value="1"/>
</dbReference>
<comment type="caution">
    <text evidence="8">The sequence shown here is derived from an EMBL/GenBank/DDBJ whole genome shotgun (WGS) entry which is preliminary data.</text>
</comment>
<dbReference type="AlphaFoldDB" id="A0A8T3DTS0"/>
<evidence type="ECO:0000256" key="3">
    <source>
        <dbReference type="ARBA" id="ARBA00022989"/>
    </source>
</evidence>
<dbReference type="Proteomes" id="UP000829720">
    <property type="component" value="Unassembled WGS sequence"/>
</dbReference>
<organism evidence="8 9">
    <name type="scientific">Albula goreensis</name>
    <dbReference type="NCBI Taxonomy" id="1534307"/>
    <lineage>
        <taxon>Eukaryota</taxon>
        <taxon>Metazoa</taxon>
        <taxon>Chordata</taxon>
        <taxon>Craniata</taxon>
        <taxon>Vertebrata</taxon>
        <taxon>Euteleostomi</taxon>
        <taxon>Actinopterygii</taxon>
        <taxon>Neopterygii</taxon>
        <taxon>Teleostei</taxon>
        <taxon>Albuliformes</taxon>
        <taxon>Albulidae</taxon>
        <taxon>Albula</taxon>
    </lineage>
</organism>
<evidence type="ECO:0000256" key="2">
    <source>
        <dbReference type="ARBA" id="ARBA00022692"/>
    </source>
</evidence>
<gene>
    <name evidence="8" type="ORF">AGOR_G00076160</name>
</gene>
<evidence type="ECO:0000256" key="4">
    <source>
        <dbReference type="ARBA" id="ARBA00023136"/>
    </source>
</evidence>
<proteinExistence type="predicted"/>
<dbReference type="PROSITE" id="PS50262">
    <property type="entry name" value="G_PROTEIN_RECEP_F1_2"/>
    <property type="match status" value="1"/>
</dbReference>
<keyword evidence="9" id="KW-1185">Reference proteome</keyword>
<feature type="transmembrane region" description="Helical" evidence="6">
    <location>
        <begin position="23"/>
        <end position="43"/>
    </location>
</feature>
<dbReference type="Gene3D" id="1.20.1070.10">
    <property type="entry name" value="Rhodopsin 7-helix transmembrane proteins"/>
    <property type="match status" value="1"/>
</dbReference>
<comment type="subcellular location">
    <subcellularLocation>
        <location evidence="1">Membrane</location>
    </subcellularLocation>
</comment>
<evidence type="ECO:0000256" key="5">
    <source>
        <dbReference type="SAM" id="MobiDB-lite"/>
    </source>
</evidence>
<dbReference type="InterPro" id="IPR017452">
    <property type="entry name" value="GPCR_Rhodpsn_7TM"/>
</dbReference>
<dbReference type="GO" id="GO:0016020">
    <property type="term" value="C:membrane"/>
    <property type="evidence" value="ECO:0007669"/>
    <property type="project" value="UniProtKB-SubCell"/>
</dbReference>
<feature type="domain" description="G-protein coupled receptors family 1 profile" evidence="7">
    <location>
        <begin position="1"/>
        <end position="37"/>
    </location>
</feature>
<evidence type="ECO:0000313" key="9">
    <source>
        <dbReference type="Proteomes" id="UP000829720"/>
    </source>
</evidence>
<evidence type="ECO:0000259" key="7">
    <source>
        <dbReference type="PROSITE" id="PS50262"/>
    </source>
</evidence>
<accession>A0A8T3DTS0</accession>